<dbReference type="OrthoDB" id="3035369at2"/>
<dbReference type="RefSeq" id="WP_044037273.1">
    <property type="nucleotide sequence ID" value="NZ_HG917868.1"/>
</dbReference>
<evidence type="ECO:0000313" key="3">
    <source>
        <dbReference type="Proteomes" id="UP000019426"/>
    </source>
</evidence>
<evidence type="ECO:0000313" key="2">
    <source>
        <dbReference type="EMBL" id="CDM68307.1"/>
    </source>
</evidence>
<accession>W6S1W9</accession>
<protein>
    <submittedName>
        <fullName evidence="2">MinD family ATPase from ParA/SOJ subfamily</fullName>
    </submittedName>
</protein>
<dbReference type="InterPro" id="IPR027417">
    <property type="entry name" value="P-loop_NTPase"/>
</dbReference>
<dbReference type="InterPro" id="IPR025669">
    <property type="entry name" value="AAA_dom"/>
</dbReference>
<dbReference type="Proteomes" id="UP000019426">
    <property type="component" value="Chromosome M2/40_rep1"/>
</dbReference>
<feature type="domain" description="AAA" evidence="1">
    <location>
        <begin position="132"/>
        <end position="274"/>
    </location>
</feature>
<dbReference type="Gene3D" id="3.40.50.300">
    <property type="entry name" value="P-loop containing nucleotide triphosphate hydrolases"/>
    <property type="match status" value="1"/>
</dbReference>
<dbReference type="Pfam" id="PF13614">
    <property type="entry name" value="AAA_31"/>
    <property type="match status" value="1"/>
</dbReference>
<dbReference type="SUPFAM" id="SSF52540">
    <property type="entry name" value="P-loop containing nucleoside triphosphate hydrolases"/>
    <property type="match status" value="1"/>
</dbReference>
<keyword evidence="3" id="KW-1185">Reference proteome</keyword>
<proteinExistence type="predicted"/>
<evidence type="ECO:0000259" key="1">
    <source>
        <dbReference type="Pfam" id="PF13614"/>
    </source>
</evidence>
<name>W6S1W9_9CLOT</name>
<dbReference type="eggNOG" id="COG1192">
    <property type="taxonomic scope" value="Bacteria"/>
</dbReference>
<dbReference type="AlphaFoldDB" id="W6S1W9"/>
<sequence>MVHKLCTDVYMYVYSLVVVDEDEDFINSFERYIHKKREEYKIMCFTTKEFFTTYAPKDADILIISSKLYFQEIKDYQFKNIIILQDDEEERSYNLPVVKKFQPITLILRDIKIICSEKKISGINKNNIERSKIITFYSPIGGSGTTTISLGTAVVLSRVNYKVLYLNLEDIQSTKAFFQCENSRKNIAYLSCYAKEDFLKFRERLSLIVRRDEITGIDYFLPFENILDMETVVNNIDDLLKKIKEINLYDYIIVDLGLNTMTACTSVFNNSDNIFLILLQNMIGKIKGDIVLRQMEQKDRMKLLINKFEEGMSNYAIDLVKEYSIPLVSRIPIIKEISESSSINHWVKNNEFNNNIKQVIFKNIIE</sequence>
<dbReference type="STRING" id="1216932.CM240_1143"/>
<dbReference type="PATRIC" id="fig|1216932.3.peg.1133"/>
<dbReference type="Gene3D" id="3.40.50.10850">
    <property type="entry name" value="Ntrc-like two-domain protein"/>
    <property type="match status" value="1"/>
</dbReference>
<gene>
    <name evidence="2" type="ORF">CM240_1143</name>
</gene>
<reference evidence="2 3" key="1">
    <citation type="submission" date="2013-11" db="EMBL/GenBank/DDBJ databases">
        <title>Complete genome sequence of Clostridum sp. M2/40.</title>
        <authorList>
            <person name="Wibberg D."/>
            <person name="Puehler A."/>
            <person name="Schlueter A."/>
        </authorList>
    </citation>
    <scope>NUCLEOTIDE SEQUENCE [LARGE SCALE GENOMIC DNA]</scope>
    <source>
        <strain evidence="3">M2/40</strain>
    </source>
</reference>
<dbReference type="HOGENOM" id="CLU_060728_0_0_9"/>
<dbReference type="EMBL" id="HG917868">
    <property type="protein sequence ID" value="CDM68307.1"/>
    <property type="molecule type" value="Genomic_DNA"/>
</dbReference>
<dbReference type="KEGG" id="clt:CM240_1143"/>
<organism evidence="2 3">
    <name type="scientific">Clostridium bornimense</name>
    <dbReference type="NCBI Taxonomy" id="1216932"/>
    <lineage>
        <taxon>Bacteria</taxon>
        <taxon>Bacillati</taxon>
        <taxon>Bacillota</taxon>
        <taxon>Clostridia</taxon>
        <taxon>Eubacteriales</taxon>
        <taxon>Clostridiaceae</taxon>
        <taxon>Clostridium</taxon>
    </lineage>
</organism>